<sequence>MLAGVAGTGLVYVVLLALSAREEPFGKAVWTSSTVERLRPYGATLAERGAAFGQTAVHALTRIHALAPLPLVALSLLWLAHRDQKVYARLATALLLSGTVGLAVFAAAQGRPVGEVPLAREYLTMPGVRAGWYVLMALAVIATTTKVRPRVAVTLIALSSAAAAVPTADRPWLSALSAAAVPLLAWYAAGRLLTREEKSRTAADASRAAEPPGHVVPFRPRTLPPEPRGVQDLVPLGRTG</sequence>
<protein>
    <submittedName>
        <fullName evidence="3">Uncharacterized protein</fullName>
    </submittedName>
</protein>
<dbReference type="STRING" id="1943.AQJ64_04020"/>
<dbReference type="OrthoDB" id="4333389at2"/>
<comment type="caution">
    <text evidence="3">The sequence shown here is derived from an EMBL/GenBank/DDBJ whole genome shotgun (WGS) entry which is preliminary data.</text>
</comment>
<evidence type="ECO:0000313" key="4">
    <source>
        <dbReference type="Proteomes" id="UP000052982"/>
    </source>
</evidence>
<evidence type="ECO:0000256" key="1">
    <source>
        <dbReference type="SAM" id="MobiDB-lite"/>
    </source>
</evidence>
<gene>
    <name evidence="3" type="ORF">AQJ64_04020</name>
</gene>
<dbReference type="Proteomes" id="UP000052982">
    <property type="component" value="Unassembled WGS sequence"/>
</dbReference>
<feature type="transmembrane region" description="Helical" evidence="2">
    <location>
        <begin position="87"/>
        <end position="108"/>
    </location>
</feature>
<feature type="transmembrane region" description="Helical" evidence="2">
    <location>
        <begin position="128"/>
        <end position="144"/>
    </location>
</feature>
<dbReference type="EMBL" id="LMWW01000006">
    <property type="protein sequence ID" value="KUN88114.1"/>
    <property type="molecule type" value="Genomic_DNA"/>
</dbReference>
<dbReference type="AlphaFoldDB" id="A0A101T9G0"/>
<feature type="region of interest" description="Disordered" evidence="1">
    <location>
        <begin position="199"/>
        <end position="240"/>
    </location>
</feature>
<feature type="transmembrane region" description="Helical" evidence="2">
    <location>
        <begin position="63"/>
        <end position="80"/>
    </location>
</feature>
<evidence type="ECO:0000256" key="2">
    <source>
        <dbReference type="SAM" id="Phobius"/>
    </source>
</evidence>
<proteinExistence type="predicted"/>
<feature type="transmembrane region" description="Helical" evidence="2">
    <location>
        <begin position="151"/>
        <end position="168"/>
    </location>
</feature>
<organism evidence="3 4">
    <name type="scientific">Streptomyces griseoruber</name>
    <dbReference type="NCBI Taxonomy" id="1943"/>
    <lineage>
        <taxon>Bacteria</taxon>
        <taxon>Bacillati</taxon>
        <taxon>Actinomycetota</taxon>
        <taxon>Actinomycetes</taxon>
        <taxon>Kitasatosporales</taxon>
        <taxon>Streptomycetaceae</taxon>
        <taxon>Streptomyces</taxon>
    </lineage>
</organism>
<accession>A0A101T9G0</accession>
<name>A0A101T9G0_9ACTN</name>
<keyword evidence="2" id="KW-0472">Membrane</keyword>
<keyword evidence="2" id="KW-0812">Transmembrane</keyword>
<evidence type="ECO:0000313" key="3">
    <source>
        <dbReference type="EMBL" id="KUN88114.1"/>
    </source>
</evidence>
<feature type="transmembrane region" description="Helical" evidence="2">
    <location>
        <begin position="174"/>
        <end position="193"/>
    </location>
</feature>
<reference evidence="3 4" key="1">
    <citation type="submission" date="2015-10" db="EMBL/GenBank/DDBJ databases">
        <title>Draft genome sequence of Streptomyces griseoruber DSM 40281, type strain for the species Streptomyces griseoruber.</title>
        <authorList>
            <person name="Ruckert C."/>
            <person name="Winkler A."/>
            <person name="Kalinowski J."/>
            <person name="Kampfer P."/>
            <person name="Glaeser S."/>
        </authorList>
    </citation>
    <scope>NUCLEOTIDE SEQUENCE [LARGE SCALE GENOMIC DNA]</scope>
    <source>
        <strain evidence="3 4">DSM 40281</strain>
    </source>
</reference>
<dbReference type="RefSeq" id="WP_055631530.1">
    <property type="nucleotide sequence ID" value="NZ_JBIRTR010000024.1"/>
</dbReference>
<keyword evidence="4" id="KW-1185">Reference proteome</keyword>
<keyword evidence="2" id="KW-1133">Transmembrane helix</keyword>